<keyword evidence="1" id="KW-0418">Kinase</keyword>
<sequence>MIVFVDGSTRVGKDFLIEELMSTKYPELFGLTQSNYEFLKQFSSNGGTDGMYINTINIISNIGKLINWFNSVDYNNMGCPVVIINRSILSDFTEYLMLAMVNRAFLDNKGPVDVKGSLLKFYDELFNKYPQYLESVKLTLNSLNLPYQNQFHYLLIEEPRYNVIEYNVNLTTDKAKYHYIAILNRLNVIDGVDSKKMNEFRMIYNHIMGLLIDSVNGNRITDEELFQVLGKF</sequence>
<organism evidence="1 2">
    <name type="scientific">Yersinia phage vB_Yru_GN1</name>
    <dbReference type="NCBI Taxonomy" id="3074381"/>
    <lineage>
        <taxon>Viruses</taxon>
        <taxon>Duplodnaviria</taxon>
        <taxon>Heunggongvirae</taxon>
        <taxon>Uroviricota</taxon>
        <taxon>Caudoviricetes</taxon>
        <taxon>Caudoviricetes incertae sedis</taxon>
        <taxon>Sepahanvirus</taxon>
        <taxon>Sepahanvirus vB-Yru-GN1</taxon>
    </lineage>
</organism>
<reference evidence="1 2" key="1">
    <citation type="submission" date="2023-09" db="EMBL/GenBank/DDBJ databases">
        <title>Analysis of phage genome (vB_Yru_GN1) of the bacterium (Yersinia ruckeri).</title>
        <authorList>
            <person name="Ganjoor M.S."/>
            <person name="Bouzari M."/>
            <person name="Soleimani-Delfan A."/>
        </authorList>
    </citation>
    <scope>NUCLEOTIDE SEQUENCE [LARGE SCALE GENOMIC DNA]</scope>
    <source>
        <strain evidence="2">vB_Yru_GN1</strain>
    </source>
</reference>
<dbReference type="Proteomes" id="UP001304813">
    <property type="component" value="Segment"/>
</dbReference>
<dbReference type="GO" id="GO:0016301">
    <property type="term" value="F:kinase activity"/>
    <property type="evidence" value="ECO:0007669"/>
    <property type="project" value="UniProtKB-KW"/>
</dbReference>
<keyword evidence="2" id="KW-1185">Reference proteome</keyword>
<name>A0AA86MAA0_9CAUD</name>
<proteinExistence type="predicted"/>
<evidence type="ECO:0000313" key="2">
    <source>
        <dbReference type="Proteomes" id="UP001304813"/>
    </source>
</evidence>
<evidence type="ECO:0000313" key="1">
    <source>
        <dbReference type="EMBL" id="BES79961.1"/>
    </source>
</evidence>
<accession>A0AA86MAA0</accession>
<protein>
    <submittedName>
        <fullName evidence="1">Deoxyribonucleoside kinase</fullName>
    </submittedName>
</protein>
<keyword evidence="1" id="KW-0808">Transferase</keyword>
<dbReference type="EMBL" id="LC779065">
    <property type="protein sequence ID" value="BES79961.1"/>
    <property type="molecule type" value="Genomic_DNA"/>
</dbReference>